<reference evidence="1 2" key="1">
    <citation type="submission" date="2018-06" db="EMBL/GenBank/DDBJ databases">
        <title>Genomic Encyclopedia of Type Strains, Phase IV (KMG-IV): sequencing the most valuable type-strain genomes for metagenomic binning, comparative biology and taxonomic classification.</title>
        <authorList>
            <person name="Goeker M."/>
        </authorList>
    </citation>
    <scope>NUCLEOTIDE SEQUENCE [LARGE SCALE GENOMIC DNA]</scope>
    <source>
        <strain evidence="1 2">DSM 26720</strain>
    </source>
</reference>
<dbReference type="AlphaFoldDB" id="A0A364JS72"/>
<protein>
    <submittedName>
        <fullName evidence="1">Uncharacterized protein</fullName>
    </submittedName>
</protein>
<evidence type="ECO:0000313" key="2">
    <source>
        <dbReference type="Proteomes" id="UP000249453"/>
    </source>
</evidence>
<comment type="caution">
    <text evidence="1">The sequence shown here is derived from an EMBL/GenBank/DDBJ whole genome shotgun (WGS) entry which is preliminary data.</text>
</comment>
<accession>A0A364JS72</accession>
<organism evidence="1 2">
    <name type="scientific">Falsochrobactrum ovis</name>
    <dbReference type="NCBI Taxonomy" id="1293442"/>
    <lineage>
        <taxon>Bacteria</taxon>
        <taxon>Pseudomonadati</taxon>
        <taxon>Pseudomonadota</taxon>
        <taxon>Alphaproteobacteria</taxon>
        <taxon>Hyphomicrobiales</taxon>
        <taxon>Brucellaceae</taxon>
        <taxon>Falsochrobactrum</taxon>
    </lineage>
</organism>
<keyword evidence="2" id="KW-1185">Reference proteome</keyword>
<evidence type="ECO:0000313" key="1">
    <source>
        <dbReference type="EMBL" id="RAK25908.1"/>
    </source>
</evidence>
<dbReference type="Proteomes" id="UP000249453">
    <property type="component" value="Unassembled WGS sequence"/>
</dbReference>
<name>A0A364JS72_9HYPH</name>
<gene>
    <name evidence="1" type="ORF">C7374_11825</name>
</gene>
<sequence length="55" mass="6443">MSQLVPYLSQLAAVFFSEQNSIKVRMGNFVGKRCYFHFSFVVHLRKYNMGTVHND</sequence>
<dbReference type="EMBL" id="QLMK01000018">
    <property type="protein sequence ID" value="RAK25908.1"/>
    <property type="molecule type" value="Genomic_DNA"/>
</dbReference>
<proteinExistence type="predicted"/>